<organism evidence="1 3">
    <name type="scientific">Aphanomyces astaci</name>
    <name type="common">Crayfish plague agent</name>
    <dbReference type="NCBI Taxonomy" id="112090"/>
    <lineage>
        <taxon>Eukaryota</taxon>
        <taxon>Sar</taxon>
        <taxon>Stramenopiles</taxon>
        <taxon>Oomycota</taxon>
        <taxon>Saprolegniomycetes</taxon>
        <taxon>Saprolegniales</taxon>
        <taxon>Verrucalvaceae</taxon>
        <taxon>Aphanomyces</taxon>
    </lineage>
</organism>
<dbReference type="Proteomes" id="UP000265716">
    <property type="component" value="Unassembled WGS sequence"/>
</dbReference>
<evidence type="ECO:0000313" key="4">
    <source>
        <dbReference type="Proteomes" id="UP000283543"/>
    </source>
</evidence>
<dbReference type="Proteomes" id="UP000283543">
    <property type="component" value="Unassembled WGS sequence"/>
</dbReference>
<evidence type="ECO:0000313" key="3">
    <source>
        <dbReference type="Proteomes" id="UP000265716"/>
    </source>
</evidence>
<dbReference type="EMBL" id="QUTC01004467">
    <property type="protein sequence ID" value="RHY64401.1"/>
    <property type="molecule type" value="Genomic_DNA"/>
</dbReference>
<proteinExistence type="predicted"/>
<name>A0A397DKS9_APHAT</name>
<accession>A0A397DKS9</accession>
<dbReference type="AlphaFoldDB" id="A0A397DKS9"/>
<gene>
    <name evidence="2" type="ORF">DYB34_001688</name>
    <name evidence="1" type="ORF">DYB38_003374</name>
</gene>
<reference evidence="3 4" key="1">
    <citation type="submission" date="2018-08" db="EMBL/GenBank/DDBJ databases">
        <title>Aphanomyces genome sequencing and annotation.</title>
        <authorList>
            <person name="Minardi D."/>
            <person name="Oidtmann B."/>
            <person name="Van Der Giezen M."/>
            <person name="Studholme D.J."/>
        </authorList>
    </citation>
    <scope>NUCLEOTIDE SEQUENCE [LARGE SCALE GENOMIC DNA]</scope>
    <source>
        <strain evidence="1 3">SA</strain>
        <strain evidence="2 4">Si</strain>
    </source>
</reference>
<comment type="caution">
    <text evidence="1">The sequence shown here is derived from an EMBL/GenBank/DDBJ whole genome shotgun (WGS) entry which is preliminary data.</text>
</comment>
<protein>
    <submittedName>
        <fullName evidence="1">Uncharacterized protein</fullName>
    </submittedName>
</protein>
<evidence type="ECO:0000313" key="1">
    <source>
        <dbReference type="EMBL" id="RHY64401.1"/>
    </source>
</evidence>
<evidence type="ECO:0000313" key="2">
    <source>
        <dbReference type="EMBL" id="RHY73114.1"/>
    </source>
</evidence>
<sequence>MDLLSPRAAVAKHYAGLASTTDIYLAYPRRLVLTELKHAVENLRTMTTQDAMWIGTQYCWVDLTQRFEVAHTQNRQDRCENLHKANGAVYMETVLRNIAWSDLRGYYGQSDGIFGMVVLDWLLQVDFQVVCTTGDLAIGQPVRFVLLIAIVLKTRLKSVFLYAGAKYMLTTAEWISDDMYFMDRISAAMNGILTVRRGSVMYGLDTKLWCTLQVDLADTMPHIRAAEFALPLHLSNEY</sequence>
<dbReference type="EMBL" id="QUTB01002321">
    <property type="protein sequence ID" value="RHY73114.1"/>
    <property type="molecule type" value="Genomic_DNA"/>
</dbReference>
<dbReference type="VEuPathDB" id="FungiDB:H257_04584"/>